<dbReference type="GO" id="GO:0005509">
    <property type="term" value="F:calcium ion binding"/>
    <property type="evidence" value="ECO:0007669"/>
    <property type="project" value="TreeGrafter"/>
</dbReference>
<dbReference type="Pfam" id="PF05042">
    <property type="entry name" value="Caleosin"/>
    <property type="match status" value="1"/>
</dbReference>
<protein>
    <recommendedName>
        <fullName evidence="4">Peroxygenase 4</fullName>
    </recommendedName>
</protein>
<dbReference type="AlphaFoldDB" id="A0AAD4SSA5"/>
<keyword evidence="3" id="KW-1185">Reference proteome</keyword>
<accession>A0AAD4SSA5</accession>
<comment type="similarity">
    <text evidence="1">Belongs to the caleosin family.</text>
</comment>
<dbReference type="EMBL" id="JAJJMB010008779">
    <property type="protein sequence ID" value="KAI3920938.1"/>
    <property type="molecule type" value="Genomic_DNA"/>
</dbReference>
<evidence type="ECO:0000313" key="3">
    <source>
        <dbReference type="Proteomes" id="UP001202328"/>
    </source>
</evidence>
<dbReference type="PANTHER" id="PTHR31495">
    <property type="entry name" value="PEROXYGENASE 3-RELATED"/>
    <property type="match status" value="1"/>
</dbReference>
<evidence type="ECO:0000313" key="2">
    <source>
        <dbReference type="EMBL" id="KAI3920938.1"/>
    </source>
</evidence>
<reference evidence="2" key="1">
    <citation type="submission" date="2022-04" db="EMBL/GenBank/DDBJ databases">
        <title>A functionally conserved STORR gene fusion in Papaver species that diverged 16.8 million years ago.</title>
        <authorList>
            <person name="Catania T."/>
        </authorList>
    </citation>
    <scope>NUCLEOTIDE SEQUENCE</scope>
    <source>
        <strain evidence="2">S-188037</strain>
    </source>
</reference>
<dbReference type="InterPro" id="IPR007736">
    <property type="entry name" value="Caleosin-related"/>
</dbReference>
<evidence type="ECO:0000256" key="1">
    <source>
        <dbReference type="ARBA" id="ARBA00006765"/>
    </source>
</evidence>
<name>A0AAD4SSA5_9MAGN</name>
<comment type="caution">
    <text evidence="2">The sequence shown here is derived from an EMBL/GenBank/DDBJ whole genome shotgun (WGS) entry which is preliminary data.</text>
</comment>
<sequence length="191" mass="21126">MAVSSASIDEPLINYNQSTVLQKHVGFFDRNKDGLIYPWETFQGCRAIGLGIGMSAALAVVLNVGLSGKTRPGKCPNLLFPIEVKNIIGAKRKEDTGVYDAEGNFDAAKFEEIFLKHSKSGNALTEDELLGLMKPNKALKDYPEWYGGLLGWKNLYLISKDKDGLVQKETLRLFYVGGLLEQIEKDVAARK</sequence>
<organism evidence="2 3">
    <name type="scientific">Papaver atlanticum</name>
    <dbReference type="NCBI Taxonomy" id="357466"/>
    <lineage>
        <taxon>Eukaryota</taxon>
        <taxon>Viridiplantae</taxon>
        <taxon>Streptophyta</taxon>
        <taxon>Embryophyta</taxon>
        <taxon>Tracheophyta</taxon>
        <taxon>Spermatophyta</taxon>
        <taxon>Magnoliopsida</taxon>
        <taxon>Ranunculales</taxon>
        <taxon>Papaveraceae</taxon>
        <taxon>Papaveroideae</taxon>
        <taxon>Papaver</taxon>
    </lineage>
</organism>
<dbReference type="PANTHER" id="PTHR31495:SF1">
    <property type="entry name" value="INACTIVE PEROXYGENASE-LIKE PROTEIN-RELATED"/>
    <property type="match status" value="1"/>
</dbReference>
<dbReference type="Proteomes" id="UP001202328">
    <property type="component" value="Unassembled WGS sequence"/>
</dbReference>
<dbReference type="GO" id="GO:0004497">
    <property type="term" value="F:monooxygenase activity"/>
    <property type="evidence" value="ECO:0007669"/>
    <property type="project" value="TreeGrafter"/>
</dbReference>
<proteinExistence type="inferred from homology"/>
<evidence type="ECO:0008006" key="4">
    <source>
        <dbReference type="Google" id="ProtNLM"/>
    </source>
</evidence>
<gene>
    <name evidence="2" type="ORF">MKW98_027648</name>
</gene>